<keyword evidence="4 9" id="KW-0963">Cytoplasm</keyword>
<evidence type="ECO:0000259" key="10">
    <source>
        <dbReference type="Pfam" id="PF05486"/>
    </source>
</evidence>
<feature type="domain" description="SRP9" evidence="10">
    <location>
        <begin position="5"/>
        <end position="65"/>
    </location>
</feature>
<dbReference type="InterPro" id="IPR039432">
    <property type="entry name" value="SRP9_dom"/>
</dbReference>
<evidence type="ECO:0000256" key="1">
    <source>
        <dbReference type="ARBA" id="ARBA00004496"/>
    </source>
</evidence>
<comment type="subcellular location">
    <subcellularLocation>
        <location evidence="1 9">Cytoplasm</location>
    </subcellularLocation>
</comment>
<comment type="similarity">
    <text evidence="2 9">Belongs to the SRP9 family.</text>
</comment>
<evidence type="ECO:0000256" key="6">
    <source>
        <dbReference type="ARBA" id="ARBA00023135"/>
    </source>
</evidence>
<comment type="caution">
    <text evidence="11">The sequence shown here is derived from an EMBL/GenBank/DDBJ whole genome shotgun (WGS) entry which is preliminary data.</text>
</comment>
<dbReference type="GO" id="GO:0005786">
    <property type="term" value="C:signal recognition particle, endoplasmic reticulum targeting"/>
    <property type="evidence" value="ECO:0007669"/>
    <property type="project" value="UniProtKB-KW"/>
</dbReference>
<dbReference type="Gene3D" id="3.30.720.10">
    <property type="entry name" value="Signal recognition particle alu RNA binding heterodimer, srp9/1"/>
    <property type="match status" value="1"/>
</dbReference>
<keyword evidence="5 9" id="KW-0694">RNA-binding</keyword>
<keyword evidence="12" id="KW-1185">Reference proteome</keyword>
<dbReference type="Proteomes" id="UP001300502">
    <property type="component" value="Unassembled WGS sequence"/>
</dbReference>
<protein>
    <recommendedName>
        <fullName evidence="3 9">Signal recognition particle 9 kDa protein</fullName>
        <shortName evidence="9">SRP9</shortName>
    </recommendedName>
</protein>
<evidence type="ECO:0000256" key="5">
    <source>
        <dbReference type="ARBA" id="ARBA00022884"/>
    </source>
</evidence>
<evidence type="ECO:0000256" key="3">
    <source>
        <dbReference type="ARBA" id="ARBA00020414"/>
    </source>
</evidence>
<dbReference type="SUPFAM" id="SSF54762">
    <property type="entry name" value="Signal recognition particle alu RNA binding heterodimer, SRP9/14"/>
    <property type="match status" value="1"/>
</dbReference>
<dbReference type="GO" id="GO:0008312">
    <property type="term" value="F:7S RNA binding"/>
    <property type="evidence" value="ECO:0007669"/>
    <property type="project" value="InterPro"/>
</dbReference>
<accession>A0AAV9I7A7</accession>
<gene>
    <name evidence="11" type="ORF">GAYE_PCTG60G1321</name>
</gene>
<evidence type="ECO:0000256" key="8">
    <source>
        <dbReference type="ARBA" id="ARBA00045462"/>
    </source>
</evidence>
<evidence type="ECO:0000256" key="9">
    <source>
        <dbReference type="PIRNR" id="PIRNR017029"/>
    </source>
</evidence>
<dbReference type="Pfam" id="PF05486">
    <property type="entry name" value="SRP9-21"/>
    <property type="match status" value="1"/>
</dbReference>
<evidence type="ECO:0000256" key="4">
    <source>
        <dbReference type="ARBA" id="ARBA00022490"/>
    </source>
</evidence>
<keyword evidence="7 9" id="KW-0687">Ribonucleoprotein</keyword>
<name>A0AAV9I7A7_9RHOD</name>
<dbReference type="PIRSF" id="PIRSF017029">
    <property type="entry name" value="Signal_recog_particle_SRP9"/>
    <property type="match status" value="1"/>
</dbReference>
<dbReference type="InterPro" id="IPR009018">
    <property type="entry name" value="Signal_recog_particle_SRP9/14"/>
</dbReference>
<reference evidence="11 12" key="1">
    <citation type="submission" date="2022-07" db="EMBL/GenBank/DDBJ databases">
        <title>Genome-wide signatures of adaptation to extreme environments.</title>
        <authorList>
            <person name="Cho C.H."/>
            <person name="Yoon H.S."/>
        </authorList>
    </citation>
    <scope>NUCLEOTIDE SEQUENCE [LARGE SCALE GENOMIC DNA]</scope>
    <source>
        <strain evidence="11 12">108.79 E11</strain>
    </source>
</reference>
<evidence type="ECO:0000256" key="2">
    <source>
        <dbReference type="ARBA" id="ARBA00009193"/>
    </source>
</evidence>
<dbReference type="InterPro" id="IPR008832">
    <property type="entry name" value="SRP9"/>
</dbReference>
<comment type="function">
    <text evidence="8 9">Component of the signal recognition particle (SRP) complex, a ribonucleoprotein complex that mediates the cotranslational targeting of secretory and membrane proteins to the endoplasmic reticulum (ER). SRP9 together with SRP14 and the Alu portion of the SRP RNA, constitutes the elongation arrest domain of SRP. The complex of SRP9 and SRP14 is required for SRP RNA binding.</text>
</comment>
<evidence type="ECO:0000313" key="11">
    <source>
        <dbReference type="EMBL" id="KAK4523425.1"/>
    </source>
</evidence>
<dbReference type="GO" id="GO:0006614">
    <property type="term" value="P:SRP-dependent cotranslational protein targeting to membrane"/>
    <property type="evidence" value="ECO:0007669"/>
    <property type="project" value="InterPro"/>
</dbReference>
<evidence type="ECO:0000256" key="7">
    <source>
        <dbReference type="ARBA" id="ARBA00023274"/>
    </source>
</evidence>
<dbReference type="PANTHER" id="PTHR12834:SF12">
    <property type="entry name" value="SIGNAL RECOGNITION PARTICLE 9 KDA PROTEIN"/>
    <property type="match status" value="1"/>
</dbReference>
<keyword evidence="6 9" id="KW-0733">Signal recognition particle</keyword>
<organism evidence="11 12">
    <name type="scientific">Galdieria yellowstonensis</name>
    <dbReference type="NCBI Taxonomy" id="3028027"/>
    <lineage>
        <taxon>Eukaryota</taxon>
        <taxon>Rhodophyta</taxon>
        <taxon>Bangiophyceae</taxon>
        <taxon>Galdieriales</taxon>
        <taxon>Galdieriaceae</taxon>
        <taxon>Galdieria</taxon>
    </lineage>
</organism>
<dbReference type="EMBL" id="JANCYU010000015">
    <property type="protein sequence ID" value="KAK4523425.1"/>
    <property type="molecule type" value="Genomic_DNA"/>
</dbReference>
<dbReference type="InterPro" id="IPR039914">
    <property type="entry name" value="SRP9-like"/>
</dbReference>
<dbReference type="PANTHER" id="PTHR12834">
    <property type="entry name" value="SIGNAL RECOGNITION PARTICLE 9 KDA PROTEIN"/>
    <property type="match status" value="1"/>
</dbReference>
<sequence>MVYLEEWPVFLSSVQNMFLNKPNKTRYSVKYKNGKVALKVTDDQECLQFLLDPKYDFEKLENINAWFLSNMSRLPTEQSSV</sequence>
<dbReference type="GO" id="GO:0045900">
    <property type="term" value="P:negative regulation of translational elongation"/>
    <property type="evidence" value="ECO:0007669"/>
    <property type="project" value="InterPro"/>
</dbReference>
<dbReference type="AlphaFoldDB" id="A0AAV9I7A7"/>
<proteinExistence type="inferred from homology"/>
<evidence type="ECO:0000313" key="12">
    <source>
        <dbReference type="Proteomes" id="UP001300502"/>
    </source>
</evidence>